<feature type="transmembrane region" description="Helical" evidence="10">
    <location>
        <begin position="46"/>
        <end position="69"/>
    </location>
</feature>
<feature type="transmembrane region" description="Helical" evidence="10">
    <location>
        <begin position="125"/>
        <end position="147"/>
    </location>
</feature>
<keyword evidence="4 10" id="KW-1133">Transmembrane helix</keyword>
<evidence type="ECO:0000256" key="2">
    <source>
        <dbReference type="ARBA" id="ARBA00022475"/>
    </source>
</evidence>
<gene>
    <name evidence="12" type="ORF">PoB_004883600</name>
</gene>
<comment type="subcellular location">
    <subcellularLocation>
        <location evidence="1">Cell membrane</location>
        <topology evidence="1">Multi-pass membrane protein</topology>
    </subcellularLocation>
</comment>
<evidence type="ECO:0000256" key="4">
    <source>
        <dbReference type="ARBA" id="ARBA00022989"/>
    </source>
</evidence>
<dbReference type="InterPro" id="IPR017452">
    <property type="entry name" value="GPCR_Rhodpsn_7TM"/>
</dbReference>
<evidence type="ECO:0000256" key="10">
    <source>
        <dbReference type="SAM" id="Phobius"/>
    </source>
</evidence>
<feature type="transmembrane region" description="Helical" evidence="10">
    <location>
        <begin position="81"/>
        <end position="105"/>
    </location>
</feature>
<keyword evidence="8 9" id="KW-0807">Transducer</keyword>
<evidence type="ECO:0000313" key="12">
    <source>
        <dbReference type="EMBL" id="GFO22331.1"/>
    </source>
</evidence>
<dbReference type="PRINTS" id="PR00237">
    <property type="entry name" value="GPCRRHODOPSN"/>
</dbReference>
<evidence type="ECO:0000256" key="3">
    <source>
        <dbReference type="ARBA" id="ARBA00022692"/>
    </source>
</evidence>
<dbReference type="PANTHER" id="PTHR24249:SF412">
    <property type="entry name" value="G-PROTEIN COUPLED RECEPTORS FAMILY 1 PROFILE DOMAIN-CONTAINING PROTEIN"/>
    <property type="match status" value="1"/>
</dbReference>
<evidence type="ECO:0000256" key="1">
    <source>
        <dbReference type="ARBA" id="ARBA00004651"/>
    </source>
</evidence>
<proteinExistence type="inferred from homology"/>
<protein>
    <submittedName>
        <fullName evidence="12">5-hydroxytryptamine receptor 1a</fullName>
    </submittedName>
</protein>
<evidence type="ECO:0000256" key="9">
    <source>
        <dbReference type="RuleBase" id="RU000688"/>
    </source>
</evidence>
<dbReference type="PROSITE" id="PS00237">
    <property type="entry name" value="G_PROTEIN_RECEP_F1_1"/>
    <property type="match status" value="1"/>
</dbReference>
<evidence type="ECO:0000256" key="8">
    <source>
        <dbReference type="ARBA" id="ARBA00023224"/>
    </source>
</evidence>
<feature type="transmembrane region" description="Helical" evidence="10">
    <location>
        <begin position="168"/>
        <end position="190"/>
    </location>
</feature>
<evidence type="ECO:0000256" key="5">
    <source>
        <dbReference type="ARBA" id="ARBA00023040"/>
    </source>
</evidence>
<comment type="caution">
    <text evidence="12">The sequence shown here is derived from an EMBL/GenBank/DDBJ whole genome shotgun (WGS) entry which is preliminary data.</text>
</comment>
<evidence type="ECO:0000259" key="11">
    <source>
        <dbReference type="PROSITE" id="PS50262"/>
    </source>
</evidence>
<dbReference type="SUPFAM" id="SSF81321">
    <property type="entry name" value="Family A G protein-coupled receptor-like"/>
    <property type="match status" value="1"/>
</dbReference>
<comment type="similarity">
    <text evidence="9">Belongs to the G-protein coupled receptor 1 family.</text>
</comment>
<dbReference type="AlphaFoldDB" id="A0AAV4BG63"/>
<name>A0AAV4BG63_9GAST</name>
<organism evidence="12 13">
    <name type="scientific">Plakobranchus ocellatus</name>
    <dbReference type="NCBI Taxonomy" id="259542"/>
    <lineage>
        <taxon>Eukaryota</taxon>
        <taxon>Metazoa</taxon>
        <taxon>Spiralia</taxon>
        <taxon>Lophotrochozoa</taxon>
        <taxon>Mollusca</taxon>
        <taxon>Gastropoda</taxon>
        <taxon>Heterobranchia</taxon>
        <taxon>Euthyneura</taxon>
        <taxon>Panpulmonata</taxon>
        <taxon>Sacoglossa</taxon>
        <taxon>Placobranchoidea</taxon>
        <taxon>Plakobranchidae</taxon>
        <taxon>Plakobranchus</taxon>
    </lineage>
</organism>
<dbReference type="EMBL" id="BLXT01005367">
    <property type="protein sequence ID" value="GFO22331.1"/>
    <property type="molecule type" value="Genomic_DNA"/>
</dbReference>
<dbReference type="InterPro" id="IPR000276">
    <property type="entry name" value="GPCR_Rhodpsn"/>
</dbReference>
<dbReference type="Gene3D" id="1.20.1070.10">
    <property type="entry name" value="Rhodopsin 7-helix transmembrane proteins"/>
    <property type="match status" value="1"/>
</dbReference>
<feature type="transmembrane region" description="Helical" evidence="10">
    <location>
        <begin position="210"/>
        <end position="236"/>
    </location>
</feature>
<dbReference type="GO" id="GO:0005886">
    <property type="term" value="C:plasma membrane"/>
    <property type="evidence" value="ECO:0007669"/>
    <property type="project" value="UniProtKB-SubCell"/>
</dbReference>
<evidence type="ECO:0000313" key="13">
    <source>
        <dbReference type="Proteomes" id="UP000735302"/>
    </source>
</evidence>
<feature type="domain" description="G-protein coupled receptors family 1 profile" evidence="11">
    <location>
        <begin position="61"/>
        <end position="253"/>
    </location>
</feature>
<dbReference type="PROSITE" id="PS50262">
    <property type="entry name" value="G_PROTEIN_RECEP_F1_2"/>
    <property type="match status" value="1"/>
</dbReference>
<dbReference type="InterPro" id="IPR050569">
    <property type="entry name" value="TAAR"/>
</dbReference>
<keyword evidence="2" id="KW-1003">Cell membrane</keyword>
<keyword evidence="5 9" id="KW-0297">G-protein coupled receptor</keyword>
<keyword evidence="6 10" id="KW-0472">Membrane</keyword>
<dbReference type="PANTHER" id="PTHR24249">
    <property type="entry name" value="HISTAMINE RECEPTOR-RELATED G-PROTEIN COUPLED RECEPTOR"/>
    <property type="match status" value="1"/>
</dbReference>
<dbReference type="GO" id="GO:0004930">
    <property type="term" value="F:G protein-coupled receptor activity"/>
    <property type="evidence" value="ECO:0007669"/>
    <property type="project" value="UniProtKB-KW"/>
</dbReference>
<accession>A0AAV4BG63</accession>
<evidence type="ECO:0000256" key="6">
    <source>
        <dbReference type="ARBA" id="ARBA00023136"/>
    </source>
</evidence>
<dbReference type="CDD" id="cd00637">
    <property type="entry name" value="7tm_classA_rhodopsin-like"/>
    <property type="match status" value="1"/>
</dbReference>
<dbReference type="Proteomes" id="UP000735302">
    <property type="component" value="Unassembled WGS sequence"/>
</dbReference>
<evidence type="ECO:0000256" key="7">
    <source>
        <dbReference type="ARBA" id="ARBA00023170"/>
    </source>
</evidence>
<sequence>MDASVVQTPANQGNLSHTTHAELEMESTVYGVSGSRFCIEEGLPDALSYFIILVGVTLLCENLLLIYVIGRTRSLHSITNILVASMGLTDVLVGAQGCIMGLISLPNGLRSWLNLTPSDVHVFDSFMISLSTGLVSVSILHVSLLAVDRYLYILWPFHYTRRVTRSRVLFTAGGIWMLGLGYVLLLTIQLQNEKFRTLCIISQTPVAYTYWPFFINYFLCLIVVIACTFGTTKIALDHRRKRRMRMLGQVAAINWQSDTNIGPASEFYGNNSRGTERVKVNLQNKNGGLCGAYHNKDPVKTSIVSMILESSVNKIATDLQFPSFVRSDYGAMFDTIHAGDRSVHSDFVEIDTSANLRGETNVQNILPEGMPKSHTEGFEAAITIVPNHLQAKKSEKGLVGKAFHKTGKFVRDAHKLSVLPQNELNNNKNKERDEKNLIDRPAKRTALSFTDRRNLHSFAVNRGVGGTVASESALRSAGPFCRAFEPRHRCPGLT</sequence>
<reference evidence="12 13" key="1">
    <citation type="journal article" date="2021" name="Elife">
        <title>Chloroplast acquisition without the gene transfer in kleptoplastic sea slugs, Plakobranchus ocellatus.</title>
        <authorList>
            <person name="Maeda T."/>
            <person name="Takahashi S."/>
            <person name="Yoshida T."/>
            <person name="Shimamura S."/>
            <person name="Takaki Y."/>
            <person name="Nagai Y."/>
            <person name="Toyoda A."/>
            <person name="Suzuki Y."/>
            <person name="Arimoto A."/>
            <person name="Ishii H."/>
            <person name="Satoh N."/>
            <person name="Nishiyama T."/>
            <person name="Hasebe M."/>
            <person name="Maruyama T."/>
            <person name="Minagawa J."/>
            <person name="Obokata J."/>
            <person name="Shigenobu S."/>
        </authorList>
    </citation>
    <scope>NUCLEOTIDE SEQUENCE [LARGE SCALE GENOMIC DNA]</scope>
</reference>
<dbReference type="Pfam" id="PF00001">
    <property type="entry name" value="7tm_1"/>
    <property type="match status" value="1"/>
</dbReference>
<keyword evidence="3 9" id="KW-0812">Transmembrane</keyword>
<keyword evidence="13" id="KW-1185">Reference proteome</keyword>
<keyword evidence="7 9" id="KW-0675">Receptor</keyword>